<dbReference type="Gene3D" id="2.160.20.80">
    <property type="entry name" value="E3 ubiquitin-protein ligase SopA"/>
    <property type="match status" value="3"/>
</dbReference>
<dbReference type="OrthoDB" id="237820at2"/>
<evidence type="ECO:0000259" key="1">
    <source>
        <dbReference type="Pfam" id="PF09937"/>
    </source>
</evidence>
<dbReference type="Pfam" id="PF09937">
    <property type="entry name" value="DUF2169"/>
    <property type="match status" value="1"/>
</dbReference>
<dbReference type="InterPro" id="IPR018683">
    <property type="entry name" value="DUF2169"/>
</dbReference>
<dbReference type="RefSeq" id="WP_090133987.1">
    <property type="nucleotide sequence ID" value="NZ_FMBC01000006.1"/>
</dbReference>
<gene>
    <name evidence="2" type="ORF">GA0061070_100639</name>
</gene>
<dbReference type="Proteomes" id="UP000198515">
    <property type="component" value="Unassembled WGS sequence"/>
</dbReference>
<dbReference type="EMBL" id="FMBC01000006">
    <property type="protein sequence ID" value="SCB99836.1"/>
    <property type="molecule type" value="Genomic_DNA"/>
</dbReference>
<evidence type="ECO:0000313" key="3">
    <source>
        <dbReference type="Proteomes" id="UP000198515"/>
    </source>
</evidence>
<dbReference type="PANTHER" id="PTHR14136">
    <property type="entry name" value="BTB_POZ DOMAIN-CONTAINING PROTEIN KCTD9"/>
    <property type="match status" value="1"/>
</dbReference>
<accession>A0A1C4AZ22</accession>
<dbReference type="AlphaFoldDB" id="A0A1C4AZ22"/>
<proteinExistence type="predicted"/>
<reference evidence="3" key="1">
    <citation type="submission" date="2016-08" db="EMBL/GenBank/DDBJ databases">
        <authorList>
            <person name="Varghese N."/>
            <person name="Submissions Spin"/>
        </authorList>
    </citation>
    <scope>NUCLEOTIDE SEQUENCE [LARGE SCALE GENOMIC DNA]</scope>
    <source>
        <strain evidence="3">REICA_142</strain>
    </source>
</reference>
<evidence type="ECO:0000313" key="2">
    <source>
        <dbReference type="EMBL" id="SCB99836.1"/>
    </source>
</evidence>
<feature type="domain" description="DUF2169" evidence="1">
    <location>
        <begin position="19"/>
        <end position="299"/>
    </location>
</feature>
<dbReference type="PANTHER" id="PTHR14136:SF17">
    <property type="entry name" value="BTB_POZ DOMAIN-CONTAINING PROTEIN KCTD9"/>
    <property type="match status" value="1"/>
</dbReference>
<name>A0A1C4AZ22_9ENTR</name>
<dbReference type="SUPFAM" id="SSF141571">
    <property type="entry name" value="Pentapeptide repeat-like"/>
    <property type="match status" value="2"/>
</dbReference>
<organism evidence="2 3">
    <name type="scientific">Kosakonia oryziphila</name>
    <dbReference type="NCBI Taxonomy" id="1005667"/>
    <lineage>
        <taxon>Bacteria</taxon>
        <taxon>Pseudomonadati</taxon>
        <taxon>Pseudomonadota</taxon>
        <taxon>Gammaproteobacteria</taxon>
        <taxon>Enterobacterales</taxon>
        <taxon>Enterobacteriaceae</taxon>
        <taxon>Kosakonia</taxon>
    </lineage>
</organism>
<protein>
    <submittedName>
        <fullName evidence="2">Uncharacterized protein YjbI, contains pentapeptide repeats</fullName>
    </submittedName>
</protein>
<sequence>MKIIKPLRLSVLNRPFRLHGQNHLGVSVMALTDMSASPQLRPEVELWQLAASELQTSGGVLDMAIPKARAEFLATGYAYTQHHQDKTTCAVRIEVDKMIKTLAVTGDRYWAGSRPTAPQPFEQMRLDWSRAFGGAGYDENPHGVGAVTETHNGTQYRRLPNIEALQQRMVSPREKPEPASFGPLDLLWPRRFRRMGKNYDARWLQHDFPGFAPDIDWRVFNAASPDQWWDDRDSLPPQASWRIWNMHPQKPVQDGTLPPWLARCFIQRQRSDEILFEEIALRATTVWFFPHLEQMVLIWQGNQRINEDDAADVLHLMPALEKNGATRSVNHYRKVLNQRLDKEKGALFAFREKDLLPEDVIGAWIDNEVQENHSPMRENQSARALQLREQHRARLEAQGSDVSDILKESDEPALPTLDELPEFIEEMERKAASMQQQAEARKAEMEARYADTAGGDSGVRGPESMHRMQDLLARNASQLSEKKLTQSREALHQMYLMSAAQQPPAIKLTGDIAMIIRQRAERTMAQGGDFSGLDLTGADFSGMDLRGANFHKTLLECANLSGCQLDGANLTQAMLARADLQNASLRECQLGNASLALAQCRETNFHGAQFTETEMTGALFDACDFSHASISNVLLRETGFSQCLFQHATLDNCVFMELVLPQPDFSYATMTKTSFIKCELLRSTFAHARLDSCSWVESQLEHAHFAHAVLITCAVASGGTLAGADFSGAHLKQSNFRQALLMRAHFRRATLDNSDFSEAQCENADFSGATLTGSLFMRTDFRQAHFNEANLMGAMLQKSRLEGADLSFANLFRADLSQSITSEATQFHGAYTKRVKTLPKRDGEVI</sequence>
<dbReference type="InterPro" id="IPR051082">
    <property type="entry name" value="Pentapeptide-BTB/POZ_domain"/>
</dbReference>
<keyword evidence="3" id="KW-1185">Reference proteome</keyword>
<dbReference type="Pfam" id="PF00805">
    <property type="entry name" value="Pentapeptide"/>
    <property type="match status" value="5"/>
</dbReference>
<dbReference type="InterPro" id="IPR001646">
    <property type="entry name" value="5peptide_repeat"/>
</dbReference>